<evidence type="ECO:0000313" key="2">
    <source>
        <dbReference type="Proteomes" id="UP000198619"/>
    </source>
</evidence>
<dbReference type="PANTHER" id="PTHR41774">
    <property type="match status" value="1"/>
</dbReference>
<dbReference type="Proteomes" id="UP000198619">
    <property type="component" value="Unassembled WGS sequence"/>
</dbReference>
<keyword evidence="2" id="KW-1185">Reference proteome</keyword>
<gene>
    <name evidence="1" type="ORF">SAMN04488528_102610</name>
</gene>
<evidence type="ECO:0008006" key="3">
    <source>
        <dbReference type="Google" id="ProtNLM"/>
    </source>
</evidence>
<dbReference type="SUPFAM" id="SSF102705">
    <property type="entry name" value="NIF3 (NGG1p interacting factor 3)-like"/>
    <property type="match status" value="1"/>
</dbReference>
<proteinExistence type="predicted"/>
<accession>A0A1I0ZVM3</accession>
<organism evidence="1 2">
    <name type="scientific">Clostridium frigidicarnis</name>
    <dbReference type="NCBI Taxonomy" id="84698"/>
    <lineage>
        <taxon>Bacteria</taxon>
        <taxon>Bacillati</taxon>
        <taxon>Bacillota</taxon>
        <taxon>Clostridia</taxon>
        <taxon>Eubacteriales</taxon>
        <taxon>Clostridiaceae</taxon>
        <taxon>Clostridium</taxon>
    </lineage>
</organism>
<dbReference type="InterPro" id="IPR015867">
    <property type="entry name" value="N-reg_PII/ATP_PRibTrfase_C"/>
</dbReference>
<dbReference type="Gene3D" id="3.30.70.120">
    <property type="match status" value="1"/>
</dbReference>
<dbReference type="InterPro" id="IPR036069">
    <property type="entry name" value="DUF34/NIF3_sf"/>
</dbReference>
<dbReference type="RefSeq" id="WP_090042319.1">
    <property type="nucleotide sequence ID" value="NZ_FOKI01000026.1"/>
</dbReference>
<dbReference type="Pfam" id="PF03091">
    <property type="entry name" value="CutA1"/>
    <property type="match status" value="1"/>
</dbReference>
<dbReference type="OrthoDB" id="1690807at2"/>
<protein>
    <recommendedName>
        <fullName evidence="3">Divalent cation tolerance protein</fullName>
    </recommendedName>
</protein>
<dbReference type="GO" id="GO:0010038">
    <property type="term" value="P:response to metal ion"/>
    <property type="evidence" value="ECO:0007669"/>
    <property type="project" value="InterPro"/>
</dbReference>
<dbReference type="EMBL" id="FOKI01000026">
    <property type="protein sequence ID" value="SFB29611.1"/>
    <property type="molecule type" value="Genomic_DNA"/>
</dbReference>
<dbReference type="STRING" id="84698.SAMN04488528_102610"/>
<dbReference type="InterPro" id="IPR004323">
    <property type="entry name" value="Ion_tolerance_CutA"/>
</dbReference>
<evidence type="ECO:0000313" key="1">
    <source>
        <dbReference type="EMBL" id="SFB29611.1"/>
    </source>
</evidence>
<name>A0A1I0ZVM3_9CLOT</name>
<dbReference type="PANTHER" id="PTHR41774:SF1">
    <property type="entry name" value="NGG1P INTERACTING FACTOR NIF3"/>
    <property type="match status" value="1"/>
</dbReference>
<dbReference type="AlphaFoldDB" id="A0A1I0ZVM3"/>
<reference evidence="1 2" key="1">
    <citation type="submission" date="2016-10" db="EMBL/GenBank/DDBJ databases">
        <authorList>
            <person name="de Groot N.N."/>
        </authorList>
    </citation>
    <scope>NUCLEOTIDE SEQUENCE [LARGE SCALE GENOMIC DNA]</scope>
    <source>
        <strain evidence="1 2">DSM 12271</strain>
    </source>
</reference>
<sequence>MDIMKIKVETYIPESCFGTLVQALNKIGALKIGNYDSCICCYKVNGFWKPLEGSTPFIGKMNKLSSEEELKVEFKSRYSLMEEIYSTIKQVHPYEEPVINIFPLLY</sequence>